<dbReference type="PANTHER" id="PTHR43380">
    <property type="entry name" value="2-OXOISOVALERATE DEHYDROGENASE SUBUNIT ALPHA, MITOCHONDRIAL"/>
    <property type="match status" value="1"/>
</dbReference>
<dbReference type="Proteomes" id="UP000451471">
    <property type="component" value="Unassembled WGS sequence"/>
</dbReference>
<protein>
    <submittedName>
        <fullName evidence="3">Pyruvate dehydrogenase (Acetyl-transferring) E1 component subunit alpha</fullName>
    </submittedName>
</protein>
<dbReference type="GO" id="GO:0044272">
    <property type="term" value="P:sulfur compound biosynthetic process"/>
    <property type="evidence" value="ECO:0007669"/>
    <property type="project" value="UniProtKB-ARBA"/>
</dbReference>
<dbReference type="SUPFAM" id="SSF52518">
    <property type="entry name" value="Thiamin diphosphate-binding fold (THDP-binding)"/>
    <property type="match status" value="1"/>
</dbReference>
<reference evidence="3 4" key="1">
    <citation type="submission" date="2019-12" db="EMBL/GenBank/DDBJ databases">
        <title>Halocatena pleomorpha gen. nov. sp. nov., an extremely halophilic archaeon of family Halobacteriaceae isolated from saltpan soil.</title>
        <authorList>
            <person name="Pal Y."/>
            <person name="Verma A."/>
            <person name="Krishnamurthi S."/>
            <person name="Kumar P."/>
        </authorList>
    </citation>
    <scope>NUCLEOTIDE SEQUENCE [LARGE SCALE GENOMIC DNA]</scope>
    <source>
        <strain evidence="3 4">JCM 16495</strain>
    </source>
</reference>
<dbReference type="InterPro" id="IPR050771">
    <property type="entry name" value="Alpha-ketoacid_DH_E1_comp"/>
</dbReference>
<evidence type="ECO:0000256" key="1">
    <source>
        <dbReference type="ARBA" id="ARBA00023002"/>
    </source>
</evidence>
<dbReference type="Gene3D" id="3.40.50.970">
    <property type="match status" value="1"/>
</dbReference>
<evidence type="ECO:0000259" key="2">
    <source>
        <dbReference type="Pfam" id="PF00676"/>
    </source>
</evidence>
<dbReference type="Pfam" id="PF00676">
    <property type="entry name" value="E1_dh"/>
    <property type="match status" value="1"/>
</dbReference>
<dbReference type="OrthoDB" id="25266at2157"/>
<dbReference type="InterPro" id="IPR001017">
    <property type="entry name" value="DH_E1"/>
</dbReference>
<sequence length="367" mass="41065">MSTLQRDPRERVQILDEDGRVRDGAEVPDLDDDTLVSMYRAMATARHFDQRAVSLQRQGRMGTYPPLSGQEGAQVGSAAALDPDDWVIPSYREHASVYVRGVGLDQSLRYWMGDERANRMDEQNVFTIAVPIATQILHGAGMAWASKLKGEENAFLTYFGDGATSEGDFHEGLNFAGVYDAPAIFFCNNNQWAISVPRERQTASETISQKAVGYGFEGVQVDGMDPLAVYKVTRDAVEKAKNPAEGQLRPTLIEAVQYRFGAHTTADDPSVYREDDEVEEWKAKDPIPRLESYLRNNGLLDDESVDAMDQEIEDEVAEAISAAEAAERPDPAEMFADVYAEMPKRLQEQLDHLEQLRERHGDEELLE</sequence>
<feature type="domain" description="Dehydrogenase E1 component" evidence="2">
    <location>
        <begin position="39"/>
        <end position="331"/>
    </location>
</feature>
<comment type="caution">
    <text evidence="3">The sequence shown here is derived from an EMBL/GenBank/DDBJ whole genome shotgun (WGS) entry which is preliminary data.</text>
</comment>
<keyword evidence="3" id="KW-0670">Pyruvate</keyword>
<keyword evidence="4" id="KW-1185">Reference proteome</keyword>
<gene>
    <name evidence="3" type="primary">pdhA</name>
    <name evidence="3" type="ORF">GQS65_10500</name>
</gene>
<dbReference type="PANTHER" id="PTHR43380:SF1">
    <property type="entry name" value="2-OXOISOVALERATE DEHYDROGENASE SUBUNIT ALPHA, MITOCHONDRIAL"/>
    <property type="match status" value="1"/>
</dbReference>
<dbReference type="NCBIfam" id="TIGR03181">
    <property type="entry name" value="PDH_E1_alph_x"/>
    <property type="match status" value="1"/>
</dbReference>
<keyword evidence="1" id="KW-0560">Oxidoreductase</keyword>
<dbReference type="GO" id="GO:0016624">
    <property type="term" value="F:oxidoreductase activity, acting on the aldehyde or oxo group of donors, disulfide as acceptor"/>
    <property type="evidence" value="ECO:0007669"/>
    <property type="project" value="InterPro"/>
</dbReference>
<dbReference type="InterPro" id="IPR017596">
    <property type="entry name" value="PdhA/BkdA"/>
</dbReference>
<dbReference type="EMBL" id="WSZK01000015">
    <property type="protein sequence ID" value="MWG34915.1"/>
    <property type="molecule type" value="Genomic_DNA"/>
</dbReference>
<proteinExistence type="predicted"/>
<dbReference type="AlphaFoldDB" id="A0A6B0GS54"/>
<organism evidence="3 4">
    <name type="scientific">Halomarina oriensis</name>
    <dbReference type="NCBI Taxonomy" id="671145"/>
    <lineage>
        <taxon>Archaea</taxon>
        <taxon>Methanobacteriati</taxon>
        <taxon>Methanobacteriota</taxon>
        <taxon>Stenosarchaea group</taxon>
        <taxon>Halobacteria</taxon>
        <taxon>Halobacteriales</taxon>
        <taxon>Natronomonadaceae</taxon>
        <taxon>Halomarina</taxon>
    </lineage>
</organism>
<dbReference type="CDD" id="cd02000">
    <property type="entry name" value="TPP_E1_PDC_ADC_BCADC"/>
    <property type="match status" value="1"/>
</dbReference>
<dbReference type="GO" id="GO:0009083">
    <property type="term" value="P:branched-chain amino acid catabolic process"/>
    <property type="evidence" value="ECO:0007669"/>
    <property type="project" value="TreeGrafter"/>
</dbReference>
<name>A0A6B0GS54_9EURY</name>
<dbReference type="InterPro" id="IPR029061">
    <property type="entry name" value="THDP-binding"/>
</dbReference>
<accession>A0A6B0GS54</accession>
<evidence type="ECO:0000313" key="3">
    <source>
        <dbReference type="EMBL" id="MWG34915.1"/>
    </source>
</evidence>
<dbReference type="RefSeq" id="WP_158204545.1">
    <property type="nucleotide sequence ID" value="NZ_WSZK01000015.1"/>
</dbReference>
<evidence type="ECO:0000313" key="4">
    <source>
        <dbReference type="Proteomes" id="UP000451471"/>
    </source>
</evidence>